<dbReference type="Proteomes" id="UP000485621">
    <property type="component" value="Unassembled WGS sequence"/>
</dbReference>
<dbReference type="InterPro" id="IPR001539">
    <property type="entry name" value="Peptidase_U32"/>
</dbReference>
<organism evidence="4">
    <name type="scientific">candidate division CPR1 bacterium ADurb.Bin160</name>
    <dbReference type="NCBI Taxonomy" id="1852826"/>
    <lineage>
        <taxon>Bacteria</taxon>
        <taxon>candidate division CPR1</taxon>
    </lineage>
</organism>
<sequence length="68" mass="7880">MNIFPRNTDIKVFESVVEKISDTNPDAIIFSDPGTFNILRKHFPNVPLHLSTQASTLNYESIKFWRDL</sequence>
<accession>A0A1V5ZN75</accession>
<dbReference type="EMBL" id="MWDB01000015">
    <property type="protein sequence ID" value="OQB41518.1"/>
    <property type="molecule type" value="Genomic_DNA"/>
</dbReference>
<dbReference type="PANTHER" id="PTHR30217">
    <property type="entry name" value="PEPTIDASE U32 FAMILY"/>
    <property type="match status" value="1"/>
</dbReference>
<comment type="similarity">
    <text evidence="3">Belongs to the peptidase U32 family.</text>
</comment>
<protein>
    <submittedName>
        <fullName evidence="4">Peptidase family U32</fullName>
    </submittedName>
</protein>
<dbReference type="GO" id="GO:0006508">
    <property type="term" value="P:proteolysis"/>
    <property type="evidence" value="ECO:0007669"/>
    <property type="project" value="UniProtKB-KW"/>
</dbReference>
<evidence type="ECO:0000313" key="4">
    <source>
        <dbReference type="EMBL" id="OQB41518.1"/>
    </source>
</evidence>
<dbReference type="InterPro" id="IPR051454">
    <property type="entry name" value="RNA/ubiquinone_mod_enzymes"/>
</dbReference>
<keyword evidence="1" id="KW-0645">Protease</keyword>
<dbReference type="Pfam" id="PF01136">
    <property type="entry name" value="Peptidase_U32"/>
    <property type="match status" value="1"/>
</dbReference>
<evidence type="ECO:0000256" key="1">
    <source>
        <dbReference type="ARBA" id="ARBA00022670"/>
    </source>
</evidence>
<keyword evidence="2" id="KW-0378">Hydrolase</keyword>
<reference evidence="4" key="1">
    <citation type="submission" date="2017-02" db="EMBL/GenBank/DDBJ databases">
        <title>Delving into the versatile metabolic prowess of the omnipresent phylum Bacteroidetes.</title>
        <authorList>
            <person name="Nobu M.K."/>
            <person name="Mei R."/>
            <person name="Narihiro T."/>
            <person name="Kuroda K."/>
            <person name="Liu W.-T."/>
        </authorList>
    </citation>
    <scope>NUCLEOTIDE SEQUENCE</scope>
    <source>
        <strain evidence="4">ADurb.Bin160</strain>
    </source>
</reference>
<evidence type="ECO:0000256" key="2">
    <source>
        <dbReference type="ARBA" id="ARBA00022801"/>
    </source>
</evidence>
<dbReference type="PANTHER" id="PTHR30217:SF6">
    <property type="entry name" value="TRNA HYDROXYLATION PROTEIN P"/>
    <property type="match status" value="1"/>
</dbReference>
<evidence type="ECO:0000256" key="3">
    <source>
        <dbReference type="ARBA" id="ARBA00038374"/>
    </source>
</evidence>
<comment type="caution">
    <text evidence="4">The sequence shown here is derived from an EMBL/GenBank/DDBJ whole genome shotgun (WGS) entry which is preliminary data.</text>
</comment>
<dbReference type="AlphaFoldDB" id="A0A1V5ZN75"/>
<name>A0A1V5ZN75_9BACT</name>
<gene>
    <name evidence="4" type="ORF">BWY04_00769</name>
</gene>
<proteinExistence type="inferred from homology"/>
<dbReference type="GO" id="GO:0008233">
    <property type="term" value="F:peptidase activity"/>
    <property type="evidence" value="ECO:0007669"/>
    <property type="project" value="UniProtKB-KW"/>
</dbReference>